<proteinExistence type="predicted"/>
<evidence type="ECO:0000313" key="3">
    <source>
        <dbReference type="EMBL" id="MED6272477.1"/>
    </source>
</evidence>
<dbReference type="EMBL" id="JAHUTJ010021134">
    <property type="protein sequence ID" value="MED6272477.1"/>
    <property type="molecule type" value="Genomic_DNA"/>
</dbReference>
<dbReference type="InterPro" id="IPR029018">
    <property type="entry name" value="Hex-like_dom2"/>
</dbReference>
<organism evidence="3 4">
    <name type="scientific">Characodon lateralis</name>
    <dbReference type="NCBI Taxonomy" id="208331"/>
    <lineage>
        <taxon>Eukaryota</taxon>
        <taxon>Metazoa</taxon>
        <taxon>Chordata</taxon>
        <taxon>Craniata</taxon>
        <taxon>Vertebrata</taxon>
        <taxon>Euteleostomi</taxon>
        <taxon>Actinopterygii</taxon>
        <taxon>Neopterygii</taxon>
        <taxon>Teleostei</taxon>
        <taxon>Neoteleostei</taxon>
        <taxon>Acanthomorphata</taxon>
        <taxon>Ovalentaria</taxon>
        <taxon>Atherinomorphae</taxon>
        <taxon>Cyprinodontiformes</taxon>
        <taxon>Goodeidae</taxon>
        <taxon>Characodon</taxon>
    </lineage>
</organism>
<gene>
    <name evidence="3" type="ORF">CHARACLAT_030812</name>
</gene>
<reference evidence="3 4" key="1">
    <citation type="submission" date="2021-06" db="EMBL/GenBank/DDBJ databases">
        <authorList>
            <person name="Palmer J.M."/>
        </authorList>
    </citation>
    <scope>NUCLEOTIDE SEQUENCE [LARGE SCALE GENOMIC DNA]</scope>
    <source>
        <strain evidence="3 4">CL_MEX2019</strain>
        <tissue evidence="3">Muscle</tissue>
    </source>
</reference>
<dbReference type="PROSITE" id="PS51257">
    <property type="entry name" value="PROKAR_LIPOPROTEIN"/>
    <property type="match status" value="1"/>
</dbReference>
<dbReference type="Proteomes" id="UP001352852">
    <property type="component" value="Unassembled WGS sequence"/>
</dbReference>
<accession>A0ABU7DBG8</accession>
<name>A0ABU7DBG8_9TELE</name>
<keyword evidence="1" id="KW-0378">Hydrolase</keyword>
<feature type="chain" id="PRO_5046159079" evidence="2">
    <location>
        <begin position="23"/>
        <end position="121"/>
    </location>
</feature>
<keyword evidence="2" id="KW-0732">Signal</keyword>
<evidence type="ECO:0000256" key="1">
    <source>
        <dbReference type="ARBA" id="ARBA00022801"/>
    </source>
</evidence>
<sequence>MSFRKASYAALVVVCLCLSVSCKFPTLDHLKPKASDKTQARAVSGLLRRLLGNRSPEFIVSVNRSLSNDSLDVCELRSAKNNKIVATAAGSAKSSASADWCAADQHPSQVSDPDQGCIHFL</sequence>
<evidence type="ECO:0000313" key="4">
    <source>
        <dbReference type="Proteomes" id="UP001352852"/>
    </source>
</evidence>
<dbReference type="Gene3D" id="3.30.379.10">
    <property type="entry name" value="Chitobiase/beta-hexosaminidase domain 2-like"/>
    <property type="match status" value="1"/>
</dbReference>
<protein>
    <submittedName>
        <fullName evidence="3">Uncharacterized protein</fullName>
    </submittedName>
</protein>
<comment type="caution">
    <text evidence="3">The sequence shown here is derived from an EMBL/GenBank/DDBJ whole genome shotgun (WGS) entry which is preliminary data.</text>
</comment>
<evidence type="ECO:0000256" key="2">
    <source>
        <dbReference type="SAM" id="SignalP"/>
    </source>
</evidence>
<keyword evidence="4" id="KW-1185">Reference proteome</keyword>
<feature type="signal peptide" evidence="2">
    <location>
        <begin position="1"/>
        <end position="22"/>
    </location>
</feature>